<evidence type="ECO:0008006" key="3">
    <source>
        <dbReference type="Google" id="ProtNLM"/>
    </source>
</evidence>
<dbReference type="Proteomes" id="UP000294360">
    <property type="component" value="Plasmid 2"/>
</dbReference>
<gene>
    <name evidence="1" type="ORF">MTUNDRAET4_0179</name>
</gene>
<dbReference type="KEGG" id="mtun:MTUNDRAET4_0179.1"/>
<dbReference type="RefSeq" id="WP_134492948.1">
    <property type="nucleotide sequence ID" value="NZ_CP139088.1"/>
</dbReference>
<dbReference type="EMBL" id="LR536451">
    <property type="protein sequence ID" value="VFU16527.1"/>
    <property type="molecule type" value="Genomic_DNA"/>
</dbReference>
<protein>
    <recommendedName>
        <fullName evidence="3">Xanthine dehydrogenase</fullName>
    </recommendedName>
</protein>
<geneLocation type="plasmid" evidence="1 2">
    <name>2</name>
</geneLocation>
<accession>A0A4U8Z6X0</accession>
<organism evidence="1 2">
    <name type="scientific">Methylocella tundrae</name>
    <dbReference type="NCBI Taxonomy" id="227605"/>
    <lineage>
        <taxon>Bacteria</taxon>
        <taxon>Pseudomonadati</taxon>
        <taxon>Pseudomonadota</taxon>
        <taxon>Alphaproteobacteria</taxon>
        <taxon>Hyphomicrobiales</taxon>
        <taxon>Beijerinckiaceae</taxon>
        <taxon>Methylocella</taxon>
    </lineage>
</organism>
<dbReference type="OrthoDB" id="9815497at2"/>
<proteinExistence type="predicted"/>
<sequence>MREAQFASLFATEAQSLAIILGTNEIASATAVRLTWDGYLVILSHDPYPPVIRRGMAFHDALFEDRAQVDGITGERAETVMEIVGALAKPGHVVVTPLELTDLIALRTPDVLIDARMQKYRVTPDLRGISRLTIGFGPHFEVGVNCDVAIETHPTTTGKLIETGRTAVADGRARDLGGVGKDRFVYSDRHGLWRTPVDIGMRVFKGLVIGNHDGAAVCAPMDGFLRGVARDATVVPHGVKLLEIDPRGRAASWTGSDQRGRAIAEATAKAIRIGAARQKLLDAAQLSRG</sequence>
<keyword evidence="1" id="KW-0614">Plasmid</keyword>
<name>A0A4U8Z6X0_METTU</name>
<dbReference type="AlphaFoldDB" id="A0A4U8Z6X0"/>
<evidence type="ECO:0000313" key="1">
    <source>
        <dbReference type="EMBL" id="VFU16527.1"/>
    </source>
</evidence>
<evidence type="ECO:0000313" key="2">
    <source>
        <dbReference type="Proteomes" id="UP000294360"/>
    </source>
</evidence>
<reference evidence="1 2" key="1">
    <citation type="submission" date="2019-03" db="EMBL/GenBank/DDBJ databases">
        <authorList>
            <person name="Kox A.R. M."/>
        </authorList>
    </citation>
    <scope>NUCLEOTIDE SEQUENCE [LARGE SCALE GENOMIC DNA]</scope>
    <source>
        <strain evidence="1">MTUNDRAET4 annotated genome</strain>
        <plasmid evidence="2">2</plasmid>
    </source>
</reference>